<dbReference type="EMBL" id="AUWU02000007">
    <property type="protein sequence ID" value="KAH0570441.1"/>
    <property type="molecule type" value="Genomic_DNA"/>
</dbReference>
<reference evidence="2 3" key="1">
    <citation type="journal article" date="2014" name="PLoS Genet.">
        <title>The Genome of Spironucleus salmonicida Highlights a Fish Pathogen Adapted to Fluctuating Environments.</title>
        <authorList>
            <person name="Xu F."/>
            <person name="Jerlstrom-Hultqvist J."/>
            <person name="Einarsson E."/>
            <person name="Astvaldsson A."/>
            <person name="Svard S.G."/>
            <person name="Andersson J.O."/>
        </authorList>
    </citation>
    <scope>NUCLEOTIDE SEQUENCE</scope>
    <source>
        <strain evidence="3">ATCC 50377</strain>
    </source>
</reference>
<gene>
    <name evidence="2" type="ORF">SS50377_10408</name>
    <name evidence="3" type="ORF">SS50377_26721</name>
</gene>
<dbReference type="VEuPathDB" id="GiardiaDB:SS50377_26721"/>
<feature type="coiled-coil region" evidence="1">
    <location>
        <begin position="20"/>
        <end position="54"/>
    </location>
</feature>
<dbReference type="EMBL" id="KI545953">
    <property type="protein sequence ID" value="EST49192.1"/>
    <property type="molecule type" value="Genomic_DNA"/>
</dbReference>
<dbReference type="Proteomes" id="UP000018208">
    <property type="component" value="Unassembled WGS sequence"/>
</dbReference>
<evidence type="ECO:0000313" key="4">
    <source>
        <dbReference type="Proteomes" id="UP000018208"/>
    </source>
</evidence>
<reference evidence="3" key="2">
    <citation type="submission" date="2020-12" db="EMBL/GenBank/DDBJ databases">
        <title>New Spironucleus salmonicida genome in near-complete chromosomes.</title>
        <authorList>
            <person name="Xu F."/>
            <person name="Kurt Z."/>
            <person name="Jimenez-Gonzalez A."/>
            <person name="Astvaldsson A."/>
            <person name="Andersson J.O."/>
            <person name="Svard S.G."/>
        </authorList>
    </citation>
    <scope>NUCLEOTIDE SEQUENCE</scope>
    <source>
        <strain evidence="3">ATCC 50377</strain>
    </source>
</reference>
<evidence type="ECO:0000256" key="1">
    <source>
        <dbReference type="SAM" id="Coils"/>
    </source>
</evidence>
<proteinExistence type="predicted"/>
<dbReference type="AlphaFoldDB" id="V6LX48"/>
<accession>V6LX48</accession>
<sequence length="127" mass="15094">MKEEEVLQIIEQNNDLIKMNVQLTDQLQDAYIQINQLQMENDELEMTSSQLKTQLLDESEVQQKNELLAKELVTVQVENHFYKYLKRAEEIQEEFSQKSLIDQDNDIKATIEDLNEKWQAKNYVISE</sequence>
<organism evidence="2">
    <name type="scientific">Spironucleus salmonicida</name>
    <dbReference type="NCBI Taxonomy" id="348837"/>
    <lineage>
        <taxon>Eukaryota</taxon>
        <taxon>Metamonada</taxon>
        <taxon>Diplomonadida</taxon>
        <taxon>Hexamitidae</taxon>
        <taxon>Hexamitinae</taxon>
        <taxon>Spironucleus</taxon>
    </lineage>
</organism>
<protein>
    <submittedName>
        <fullName evidence="2">Uncharacterized protein</fullName>
    </submittedName>
</protein>
<name>V6LX48_9EUKA</name>
<keyword evidence="4" id="KW-1185">Reference proteome</keyword>
<evidence type="ECO:0000313" key="2">
    <source>
        <dbReference type="EMBL" id="EST49192.1"/>
    </source>
</evidence>
<evidence type="ECO:0000313" key="3">
    <source>
        <dbReference type="EMBL" id="KAH0570441.1"/>
    </source>
</evidence>
<keyword evidence="1" id="KW-0175">Coiled coil</keyword>